<dbReference type="AlphaFoldDB" id="A0A0A2LSX3"/>
<evidence type="ECO:0008006" key="3">
    <source>
        <dbReference type="Google" id="ProtNLM"/>
    </source>
</evidence>
<comment type="caution">
    <text evidence="1">The sequence shown here is derived from an EMBL/GenBank/DDBJ whole genome shotgun (WGS) entry which is preliminary data.</text>
</comment>
<keyword evidence="2" id="KW-1185">Reference proteome</keyword>
<evidence type="ECO:0000313" key="1">
    <source>
        <dbReference type="EMBL" id="KGO79255.1"/>
    </source>
</evidence>
<gene>
    <name evidence="1" type="ORF">Q763_14535</name>
</gene>
<evidence type="ECO:0000313" key="2">
    <source>
        <dbReference type="Proteomes" id="UP000030129"/>
    </source>
</evidence>
<dbReference type="eggNOG" id="ENOG502Z7XW">
    <property type="taxonomic scope" value="Bacteria"/>
</dbReference>
<dbReference type="InterPro" id="IPR021272">
    <property type="entry name" value="DUF2851"/>
</dbReference>
<dbReference type="Proteomes" id="UP000030129">
    <property type="component" value="Unassembled WGS sequence"/>
</dbReference>
<accession>A0A0A2LSX3</accession>
<organism evidence="1 2">
    <name type="scientific">Flavobacterium beibuense F44-8</name>
    <dbReference type="NCBI Taxonomy" id="1406840"/>
    <lineage>
        <taxon>Bacteria</taxon>
        <taxon>Pseudomonadati</taxon>
        <taxon>Bacteroidota</taxon>
        <taxon>Flavobacteriia</taxon>
        <taxon>Flavobacteriales</taxon>
        <taxon>Flavobacteriaceae</taxon>
        <taxon>Flavobacterium</taxon>
    </lineage>
</organism>
<proteinExistence type="predicted"/>
<reference evidence="1 2" key="1">
    <citation type="submission" date="2013-09" db="EMBL/GenBank/DDBJ databases">
        <authorList>
            <person name="Zeng Z."/>
            <person name="Chen C."/>
        </authorList>
    </citation>
    <scope>NUCLEOTIDE SEQUENCE [LARGE SCALE GENOMIC DNA]</scope>
    <source>
        <strain evidence="1 2">F44-8</strain>
    </source>
</reference>
<dbReference type="Pfam" id="PF11013">
    <property type="entry name" value="DUF2851"/>
    <property type="match status" value="1"/>
</dbReference>
<protein>
    <recommendedName>
        <fullName evidence="3">DUF2851 domain-containing protein</fullName>
    </recommendedName>
</protein>
<name>A0A0A2LSX3_9FLAO</name>
<dbReference type="STRING" id="1406840.Q763_14535"/>
<sequence length="422" mass="49816">MKEDFLHYLWQFKKFDILNLHTVKGEKIEIINSGQYLQQAGPDFFNAQLTIGNQKWAGNVEIHLKSSDWYIHNHENDSAYDNVVLHVVWEHDTEVYRKDNTEIPVLQLKDFTDRAAVDNYRMLTTPKTWIYCEKELASINSFVMSNWKDRLFFERLERKSKPILELAAEVTNDWEAVLFCFLAKNFGLNTNGEVFYKLAKSIPFAVIRKEAFEAENLEALFMGRAGLLKADKQDVYFKDLKTRFDYIIHKHRLPEVYLDELQFFKLRPNNFPTIRLSQLAQLYHLHQNLFSKLIEANTLQEIYDLFTLQVSEYWKTHYQFDKESTKKRKALSSAFIDLLIINTIVPFKFAYNRYIGKETDDEVLDLLTVLKPEKNAVIDKFRFYKVAVESAFDSQALLQLKKKYCDHKKCMQCALGLELIKS</sequence>
<dbReference type="EMBL" id="JRLV01000019">
    <property type="protein sequence ID" value="KGO79255.1"/>
    <property type="molecule type" value="Genomic_DNA"/>
</dbReference>
<dbReference type="RefSeq" id="WP_035135471.1">
    <property type="nucleotide sequence ID" value="NZ_JRLV01000019.1"/>
</dbReference>